<dbReference type="Pfam" id="PF11412">
    <property type="entry name" value="DsbD_N"/>
    <property type="match status" value="1"/>
</dbReference>
<gene>
    <name evidence="5" type="ORF">F1644_16095</name>
    <name evidence="4" type="ORF">GGR15_003453</name>
</gene>
<proteinExistence type="predicted"/>
<evidence type="ECO:0000313" key="4">
    <source>
        <dbReference type="EMBL" id="NJC19815.1"/>
    </source>
</evidence>
<dbReference type="EMBL" id="CP043839">
    <property type="protein sequence ID" value="WOF13688.1"/>
    <property type="molecule type" value="Genomic_DNA"/>
</dbReference>
<sequence>MKKVMILFVLAIFCASLATHVSAQVKKSKLRVLYVGGSADWSKEHFNDDVAFQNNVKERMASFEKMLKTYFTSVTIVNADDYSQQMSNDYDVTVMDGTPKSIIPEFVDMAKQMYLKAGYFTSDFDQPVLTIGELGATLGSRVGSKNDWYCLCLDADAHSWRKDHPIFKGPFPVKMTVVNKPTPAEAFHYAHDYDGEMPKKLPMWKVQTKGYATDKGFRVGLVSRPWGYEDSPEAEYISSGVCQKSLNAVAIGRHANFFHWGFAASPTYMTDEAISVLANAIAYIAKFKGQGMIARKYNEGIATRATLNEFKYIPTKEAYKNMLEINDEANRLLQKMSKEVQAKQDRGEKLTEEEQYYLNFKPMQMRSHEEVVKLYMREYYDMFGMDEKAYASYFDENRDYFYGGDGVNKLVVDEDVKSLGIPNNDLRLIDTAIKMLENKTEVDKAKRILARYTLVDFPAAIEWRNWFEKNKKKMFFTESGGWVFLVDSREPGVNDYVAWEVRKKLNSLTMNETDERNPVAVVVSREVLQSGEQFVYIKVKIHPGFHIYANVASDAPFVPTKIDIQLPEGYEKVGGLQVPAARFYSQSGTTIYDETVVFGQKIAGKGPGTIECVISYQSCDNHICFPPTEQKFSIQVN</sequence>
<protein>
    <recommendedName>
        <fullName evidence="3">Thiol:disulfide interchange protein DsbD N-terminal domain-containing protein</fullName>
    </recommendedName>
</protein>
<organism evidence="4 6">
    <name type="scientific">Butyricimonas paravirosa</name>
    <dbReference type="NCBI Taxonomy" id="1472417"/>
    <lineage>
        <taxon>Bacteria</taxon>
        <taxon>Pseudomonadati</taxon>
        <taxon>Bacteroidota</taxon>
        <taxon>Bacteroidia</taxon>
        <taxon>Bacteroidales</taxon>
        <taxon>Odoribacteraceae</taxon>
        <taxon>Butyricimonas</taxon>
    </lineage>
</organism>
<evidence type="ECO:0000256" key="2">
    <source>
        <dbReference type="SAM" id="SignalP"/>
    </source>
</evidence>
<reference evidence="5 7" key="1">
    <citation type="submission" date="2019-09" db="EMBL/GenBank/DDBJ databases">
        <title>Butyricimonas paravirosa DSM 105722 (=214-4 = JCM 18677 = CCUG 65563).</title>
        <authorList>
            <person name="Le Roy T."/>
            <person name="Cani P.D."/>
        </authorList>
    </citation>
    <scope>NUCLEOTIDE SEQUENCE [LARGE SCALE GENOMIC DNA]</scope>
    <source>
        <strain evidence="5 7">DSM 105722</strain>
    </source>
</reference>
<evidence type="ECO:0000259" key="3">
    <source>
        <dbReference type="Pfam" id="PF11412"/>
    </source>
</evidence>
<dbReference type="GeneID" id="86892849"/>
<feature type="domain" description="Thiol:disulfide interchange protein DsbD N-terminal" evidence="3">
    <location>
        <begin position="527"/>
        <end position="633"/>
    </location>
</feature>
<dbReference type="Proteomes" id="UP000576368">
    <property type="component" value="Unassembled WGS sequence"/>
</dbReference>
<feature type="signal peptide" evidence="2">
    <location>
        <begin position="1"/>
        <end position="23"/>
    </location>
</feature>
<evidence type="ECO:0000256" key="1">
    <source>
        <dbReference type="SAM" id="Coils"/>
    </source>
</evidence>
<dbReference type="RefSeq" id="WP_118305515.1">
    <property type="nucleotide sequence ID" value="NZ_BMPA01000012.1"/>
</dbReference>
<name>A0A7X6BKD8_9BACT</name>
<keyword evidence="7" id="KW-1185">Reference proteome</keyword>
<keyword evidence="2" id="KW-0732">Signal</keyword>
<keyword evidence="1" id="KW-0175">Coiled coil</keyword>
<feature type="coiled-coil region" evidence="1">
    <location>
        <begin position="319"/>
        <end position="353"/>
    </location>
</feature>
<dbReference type="EMBL" id="JAATLI010000013">
    <property type="protein sequence ID" value="NJC19815.1"/>
    <property type="molecule type" value="Genomic_DNA"/>
</dbReference>
<dbReference type="InterPro" id="IPR036929">
    <property type="entry name" value="DsbDN_sf"/>
</dbReference>
<evidence type="ECO:0000313" key="6">
    <source>
        <dbReference type="Proteomes" id="UP000576368"/>
    </source>
</evidence>
<reference evidence="4 6" key="2">
    <citation type="submission" date="2020-03" db="EMBL/GenBank/DDBJ databases">
        <title>Genomic Encyclopedia of Type Strains, Phase IV (KMG-IV): sequencing the most valuable type-strain genomes for metagenomic binning, comparative biology and taxonomic classification.</title>
        <authorList>
            <person name="Goeker M."/>
        </authorList>
    </citation>
    <scope>NUCLEOTIDE SEQUENCE [LARGE SCALE GENOMIC DNA]</scope>
    <source>
        <strain evidence="4 6">DSM 105722</strain>
    </source>
</reference>
<feature type="chain" id="PRO_5031362719" description="Thiol:disulfide interchange protein DsbD N-terminal domain-containing protein" evidence="2">
    <location>
        <begin position="24"/>
        <end position="637"/>
    </location>
</feature>
<dbReference type="Proteomes" id="UP001302374">
    <property type="component" value="Chromosome"/>
</dbReference>
<dbReference type="InterPro" id="IPR028250">
    <property type="entry name" value="DsbDN"/>
</dbReference>
<dbReference type="AlphaFoldDB" id="A0A7X6BKD8"/>
<dbReference type="Gene3D" id="2.60.40.1250">
    <property type="entry name" value="Thiol:disulfide interchange protein DsbD, N-terminal domain"/>
    <property type="match status" value="1"/>
</dbReference>
<accession>A0A7X6BKD8</accession>
<evidence type="ECO:0000313" key="5">
    <source>
        <dbReference type="EMBL" id="WOF13688.1"/>
    </source>
</evidence>
<evidence type="ECO:0000313" key="7">
    <source>
        <dbReference type="Proteomes" id="UP001302374"/>
    </source>
</evidence>